<dbReference type="RefSeq" id="WP_037638678.1">
    <property type="nucleotide sequence ID" value="NZ_JBIBDZ010000013.1"/>
</dbReference>
<accession>A0ABW6Y0K3</accession>
<reference evidence="2 3" key="1">
    <citation type="submission" date="2024-10" db="EMBL/GenBank/DDBJ databases">
        <title>The Natural Products Discovery Center: Release of the First 8490 Sequenced Strains for Exploring Actinobacteria Biosynthetic Diversity.</title>
        <authorList>
            <person name="Kalkreuter E."/>
            <person name="Kautsar S.A."/>
            <person name="Yang D."/>
            <person name="Bader C.D."/>
            <person name="Teijaro C.N."/>
            <person name="Fluegel L."/>
            <person name="Davis C.M."/>
            <person name="Simpson J.R."/>
            <person name="Lauterbach L."/>
            <person name="Steele A.D."/>
            <person name="Gui C."/>
            <person name="Meng S."/>
            <person name="Li G."/>
            <person name="Viehrig K."/>
            <person name="Ye F."/>
            <person name="Su P."/>
            <person name="Kiefer A.F."/>
            <person name="Nichols A."/>
            <person name="Cepeda A.J."/>
            <person name="Yan W."/>
            <person name="Fan B."/>
            <person name="Jiang Y."/>
            <person name="Adhikari A."/>
            <person name="Zheng C.-J."/>
            <person name="Schuster L."/>
            <person name="Cowan T.M."/>
            <person name="Smanski M.J."/>
            <person name="Chevrette M.G."/>
            <person name="De Carvalho L.P.S."/>
            <person name="Shen B."/>
        </authorList>
    </citation>
    <scope>NUCLEOTIDE SEQUENCE [LARGE SCALE GENOMIC DNA]</scope>
    <source>
        <strain evidence="2 3">NPDC012605</strain>
    </source>
</reference>
<sequence>MHFGFPLRLDARGRLAAVDDDEYLRGLVEMLLFTRPGERVNRPEFGSGLDRLVFSPGGDELAGATQALVHAALQQWLGDLLRVDEVRVEAVDTVLTVTVRYTRPDGPATGPRVLRLTGRGAQ</sequence>
<evidence type="ECO:0000259" key="1">
    <source>
        <dbReference type="Pfam" id="PF04965"/>
    </source>
</evidence>
<protein>
    <submittedName>
        <fullName evidence="2">GPW/gp25 family protein</fullName>
    </submittedName>
</protein>
<dbReference type="Proteomes" id="UP001602370">
    <property type="component" value="Unassembled WGS sequence"/>
</dbReference>
<dbReference type="Pfam" id="PF04965">
    <property type="entry name" value="GPW_gp25"/>
    <property type="match status" value="1"/>
</dbReference>
<evidence type="ECO:0000313" key="2">
    <source>
        <dbReference type="EMBL" id="MFF5923312.1"/>
    </source>
</evidence>
<organism evidence="2 3">
    <name type="scientific">Streptomyces flavochromogenes</name>
    <dbReference type="NCBI Taxonomy" id="68199"/>
    <lineage>
        <taxon>Bacteria</taxon>
        <taxon>Bacillati</taxon>
        <taxon>Actinomycetota</taxon>
        <taxon>Actinomycetes</taxon>
        <taxon>Kitasatosporales</taxon>
        <taxon>Streptomycetaceae</taxon>
        <taxon>Streptomyces</taxon>
    </lineage>
</organism>
<dbReference type="SUPFAM" id="SSF160719">
    <property type="entry name" value="gpW/gp25-like"/>
    <property type="match status" value="1"/>
</dbReference>
<name>A0ABW6Y0K3_9ACTN</name>
<dbReference type="Gene3D" id="3.10.450.40">
    <property type="match status" value="1"/>
</dbReference>
<proteinExistence type="predicted"/>
<feature type="domain" description="IraD/Gp25-like" evidence="1">
    <location>
        <begin position="21"/>
        <end position="102"/>
    </location>
</feature>
<gene>
    <name evidence="2" type="ORF">ACFY8C_34090</name>
</gene>
<keyword evidence="3" id="KW-1185">Reference proteome</keyword>
<comment type="caution">
    <text evidence="2">The sequence shown here is derived from an EMBL/GenBank/DDBJ whole genome shotgun (WGS) entry which is preliminary data.</text>
</comment>
<dbReference type="EMBL" id="JBIBDZ010000013">
    <property type="protein sequence ID" value="MFF5923312.1"/>
    <property type="molecule type" value="Genomic_DNA"/>
</dbReference>
<dbReference type="InterPro" id="IPR007048">
    <property type="entry name" value="IraD/Gp25-like"/>
</dbReference>
<evidence type="ECO:0000313" key="3">
    <source>
        <dbReference type="Proteomes" id="UP001602370"/>
    </source>
</evidence>